<comment type="caution">
    <text evidence="2">The sequence shown here is derived from an EMBL/GenBank/DDBJ whole genome shotgun (WGS) entry which is preliminary data.</text>
</comment>
<dbReference type="SMART" id="SM00028">
    <property type="entry name" value="TPR"/>
    <property type="match status" value="4"/>
</dbReference>
<dbReference type="PANTHER" id="PTHR47691">
    <property type="entry name" value="REGULATOR-RELATED"/>
    <property type="match status" value="1"/>
</dbReference>
<reference evidence="2 3" key="1">
    <citation type="submission" date="2021-01" db="EMBL/GenBank/DDBJ databases">
        <title>Whole genome shotgun sequence of Actinoplanes deccanensis NBRC 13994.</title>
        <authorList>
            <person name="Komaki H."/>
            <person name="Tamura T."/>
        </authorList>
    </citation>
    <scope>NUCLEOTIDE SEQUENCE [LARGE SCALE GENOMIC DNA]</scope>
    <source>
        <strain evidence="2 3">NBRC 13994</strain>
    </source>
</reference>
<dbReference type="InterPro" id="IPR027417">
    <property type="entry name" value="P-loop_NTPase"/>
</dbReference>
<sequence length="735" mass="79168">MRPRTRFREGVAKAVTALGGDRTAERRSGVSKAVWYDAKTGRSVPGERANWPAMRALLESVPARITGVTDWAELYRQACAETGRRAATPGPRHLPPRTRPFVARAAESRLLGELTGSGGTPIVVLAGPPGVGKTALAVDWAHRALARFPDGVLHADLQGWGPGRELTADEILPAWLRDLGLDPAALPADPTSRSAALRGALADRRMLLVLDNVRSEEQARPLLPGTAGCAVVVTSRQELEGLAIHHGAQVIRLDPLDPAESAGLLSEIAGSSLGEDAATIARLCGHLPLALRVAARSIRSASPAEVAALIGELGGDARLDRLSSDDPRTDVRTVISWSYRRLAGTAQEAFRLLGHFPGRAFDAHATAALTGLRPAQASARLRTLARASLVHPEPDGRFAMHDLIRDYAVELAAPEGDALFDYYLHTAREADRWIAPHRHQLDLPGHTPVPAPFRDYAGALRWLEAESQTLVALCLAEKTRWQLAFQLKSFYFLTKRTREWLLTHEAALEAAIRAGDRRGEAMTRNNLGLACHERGDDDSALPQYEEAERLFAAVGDPHGVSNALASQAVVHRRRGDVDRALALNERALAFYRTAAVDHPGSRRYIAITLRSIALIETERRAYDRAEDRLREAIALCAELGMTMDLARGWNALGGALLAGGRAEGAQQAYEAAATAARACGSRFEEALARRGLGAVAAARGDLGRARECWTGAHAMLTAIGSAKADDVRADLDQVS</sequence>
<dbReference type="InterPro" id="IPR003593">
    <property type="entry name" value="AAA+_ATPase"/>
</dbReference>
<feature type="domain" description="AAA+ ATPase" evidence="1">
    <location>
        <begin position="119"/>
        <end position="257"/>
    </location>
</feature>
<name>A0ABQ3YBC9_9ACTN</name>
<dbReference type="Gene3D" id="3.40.50.300">
    <property type="entry name" value="P-loop containing nucleotide triphosphate hydrolases"/>
    <property type="match status" value="1"/>
</dbReference>
<dbReference type="SMART" id="SM00382">
    <property type="entry name" value="AAA"/>
    <property type="match status" value="1"/>
</dbReference>
<evidence type="ECO:0000313" key="2">
    <source>
        <dbReference type="EMBL" id="GID77315.1"/>
    </source>
</evidence>
<dbReference type="InterPro" id="IPR011990">
    <property type="entry name" value="TPR-like_helical_dom_sf"/>
</dbReference>
<dbReference type="RefSeq" id="WP_203771159.1">
    <property type="nucleotide sequence ID" value="NZ_BAAABO010000002.1"/>
</dbReference>
<dbReference type="Gene3D" id="1.25.40.10">
    <property type="entry name" value="Tetratricopeptide repeat domain"/>
    <property type="match status" value="2"/>
</dbReference>
<dbReference type="PANTHER" id="PTHR47691:SF3">
    <property type="entry name" value="HTH-TYPE TRANSCRIPTIONAL REGULATOR RV0890C-RELATED"/>
    <property type="match status" value="1"/>
</dbReference>
<dbReference type="Pfam" id="PF00931">
    <property type="entry name" value="NB-ARC"/>
    <property type="match status" value="1"/>
</dbReference>
<dbReference type="InterPro" id="IPR019734">
    <property type="entry name" value="TPR_rpt"/>
</dbReference>
<gene>
    <name evidence="2" type="ORF">Ade02nite_59560</name>
</gene>
<keyword evidence="3" id="KW-1185">Reference proteome</keyword>
<organism evidence="2 3">
    <name type="scientific">Paractinoplanes deccanensis</name>
    <dbReference type="NCBI Taxonomy" id="113561"/>
    <lineage>
        <taxon>Bacteria</taxon>
        <taxon>Bacillati</taxon>
        <taxon>Actinomycetota</taxon>
        <taxon>Actinomycetes</taxon>
        <taxon>Micromonosporales</taxon>
        <taxon>Micromonosporaceae</taxon>
        <taxon>Paractinoplanes</taxon>
    </lineage>
</organism>
<dbReference type="EMBL" id="BOMI01000117">
    <property type="protein sequence ID" value="GID77315.1"/>
    <property type="molecule type" value="Genomic_DNA"/>
</dbReference>
<dbReference type="SUPFAM" id="SSF52540">
    <property type="entry name" value="P-loop containing nucleoside triphosphate hydrolases"/>
    <property type="match status" value="1"/>
</dbReference>
<evidence type="ECO:0000313" key="3">
    <source>
        <dbReference type="Proteomes" id="UP000609879"/>
    </source>
</evidence>
<proteinExistence type="predicted"/>
<evidence type="ECO:0000259" key="1">
    <source>
        <dbReference type="SMART" id="SM00382"/>
    </source>
</evidence>
<dbReference type="Proteomes" id="UP000609879">
    <property type="component" value="Unassembled WGS sequence"/>
</dbReference>
<dbReference type="SUPFAM" id="SSF48452">
    <property type="entry name" value="TPR-like"/>
    <property type="match status" value="1"/>
</dbReference>
<accession>A0ABQ3YBC9</accession>
<dbReference type="PRINTS" id="PR00364">
    <property type="entry name" value="DISEASERSIST"/>
</dbReference>
<dbReference type="InterPro" id="IPR002182">
    <property type="entry name" value="NB-ARC"/>
</dbReference>
<protein>
    <recommendedName>
        <fullName evidence="1">AAA+ ATPase domain-containing protein</fullName>
    </recommendedName>
</protein>